<reference evidence="4 5" key="1">
    <citation type="journal article" date="2019" name="Sci. Rep.">
        <title>A high-quality genome of Eragrostis curvula grass provides insights into Poaceae evolution and supports new strategies to enhance forage quality.</title>
        <authorList>
            <person name="Carballo J."/>
            <person name="Santos B.A.C.M."/>
            <person name="Zappacosta D."/>
            <person name="Garbus I."/>
            <person name="Selva J.P."/>
            <person name="Gallo C.A."/>
            <person name="Diaz A."/>
            <person name="Albertini E."/>
            <person name="Caccamo M."/>
            <person name="Echenique V."/>
        </authorList>
    </citation>
    <scope>NUCLEOTIDE SEQUENCE [LARGE SCALE GENOMIC DNA]</scope>
    <source>
        <strain evidence="5">cv. Victoria</strain>
        <tissue evidence="4">Leaf</tissue>
    </source>
</reference>
<gene>
    <name evidence="4" type="ORF">EJB05_35112</name>
</gene>
<dbReference type="SUPFAM" id="SSF81383">
    <property type="entry name" value="F-box domain"/>
    <property type="match status" value="1"/>
</dbReference>
<dbReference type="EMBL" id="RWGY01000029">
    <property type="protein sequence ID" value="TVU18989.1"/>
    <property type="molecule type" value="Genomic_DNA"/>
</dbReference>
<organism evidence="4 5">
    <name type="scientific">Eragrostis curvula</name>
    <name type="common">weeping love grass</name>
    <dbReference type="NCBI Taxonomy" id="38414"/>
    <lineage>
        <taxon>Eukaryota</taxon>
        <taxon>Viridiplantae</taxon>
        <taxon>Streptophyta</taxon>
        <taxon>Embryophyta</taxon>
        <taxon>Tracheophyta</taxon>
        <taxon>Spermatophyta</taxon>
        <taxon>Magnoliopsida</taxon>
        <taxon>Liliopsida</taxon>
        <taxon>Poales</taxon>
        <taxon>Poaceae</taxon>
        <taxon>PACMAD clade</taxon>
        <taxon>Chloridoideae</taxon>
        <taxon>Eragrostideae</taxon>
        <taxon>Eragrostidinae</taxon>
        <taxon>Eragrostis</taxon>
    </lineage>
</organism>
<dbReference type="Proteomes" id="UP000324897">
    <property type="component" value="Chromosome 7"/>
</dbReference>
<dbReference type="Gramene" id="TVU18989">
    <property type="protein sequence ID" value="TVU18989"/>
    <property type="gene ID" value="EJB05_35112"/>
</dbReference>
<dbReference type="PANTHER" id="PTHR32133:SF134">
    <property type="entry name" value="OS05G0320100 PROTEIN"/>
    <property type="match status" value="1"/>
</dbReference>
<dbReference type="InterPro" id="IPR001810">
    <property type="entry name" value="F-box_dom"/>
</dbReference>
<dbReference type="Pfam" id="PF00646">
    <property type="entry name" value="F-box"/>
    <property type="match status" value="1"/>
</dbReference>
<feature type="non-terminal residue" evidence="4">
    <location>
        <position position="1"/>
    </location>
</feature>
<dbReference type="InterPro" id="IPR036047">
    <property type="entry name" value="F-box-like_dom_sf"/>
</dbReference>
<feature type="compositionally biased region" description="Polar residues" evidence="1">
    <location>
        <begin position="1"/>
        <end position="19"/>
    </location>
</feature>
<protein>
    <submittedName>
        <fullName evidence="4">Uncharacterized protein</fullName>
    </submittedName>
</protein>
<evidence type="ECO:0000313" key="4">
    <source>
        <dbReference type="EMBL" id="TVU18989.1"/>
    </source>
</evidence>
<dbReference type="PANTHER" id="PTHR32133">
    <property type="entry name" value="OS07G0120400 PROTEIN"/>
    <property type="match status" value="1"/>
</dbReference>
<evidence type="ECO:0000256" key="1">
    <source>
        <dbReference type="SAM" id="MobiDB-lite"/>
    </source>
</evidence>
<dbReference type="Pfam" id="PF23635">
    <property type="entry name" value="Beta-prop_AT5G49610-like"/>
    <property type="match status" value="1"/>
</dbReference>
<dbReference type="InterPro" id="IPR056594">
    <property type="entry name" value="AT5G49610-like_b-prop"/>
</dbReference>
<evidence type="ECO:0000313" key="5">
    <source>
        <dbReference type="Proteomes" id="UP000324897"/>
    </source>
</evidence>
<feature type="domain" description="F-box" evidence="2">
    <location>
        <begin position="31"/>
        <end position="67"/>
    </location>
</feature>
<keyword evidence="5" id="KW-1185">Reference proteome</keyword>
<comment type="caution">
    <text evidence="4">The sequence shown here is derived from an EMBL/GenBank/DDBJ whole genome shotgun (WGS) entry which is preliminary data.</text>
</comment>
<evidence type="ECO:0000259" key="2">
    <source>
        <dbReference type="Pfam" id="PF00646"/>
    </source>
</evidence>
<evidence type="ECO:0000259" key="3">
    <source>
        <dbReference type="Pfam" id="PF23635"/>
    </source>
</evidence>
<feature type="region of interest" description="Disordered" evidence="1">
    <location>
        <begin position="1"/>
        <end position="27"/>
    </location>
</feature>
<dbReference type="OrthoDB" id="608133at2759"/>
<name>A0A5J9U5R1_9POAL</name>
<sequence>MPLTGESSPASAVQLSEGPSSPAPASLPDNDDILREILLRLPPLPSSLPRASAVSKRWRRLVSDPHFARSFRAHHRTPPLLGFFAYHSGTLAFTSALDPPDRIPPARFTLAPRPGRRLCFLGCRHGLALLLDWALLEAVVWDPITGRQHCIEFPPEFKVDTENYFYNGAVLGPAGDNDGDDRHFRLVLVRAHIQGMLASACLYESKSGKWGSITSTAVPSTNLFESSVLVGNALYWLLSRSNDLLKFDLDRQALTVIQKLAGAANSTDLSCFQVLRTHNGELGLAVLSEHTLRVWRSIVSSDGVVRWVLRKTVDLGKLLSLTTGSNTCPATITGFDEDSNVMFLCTSVDFFMIQLESMKFTKLLKNTVIYSCYPYTSFYPEGLNPLRDLAKADQTK</sequence>
<feature type="domain" description="F-box protein AT5G49610-like beta-propeller" evidence="3">
    <location>
        <begin position="135"/>
        <end position="380"/>
    </location>
</feature>
<dbReference type="Gene3D" id="1.20.1280.50">
    <property type="match status" value="1"/>
</dbReference>
<accession>A0A5J9U5R1</accession>
<dbReference type="AlphaFoldDB" id="A0A5J9U5R1"/>
<proteinExistence type="predicted"/>